<keyword evidence="2" id="KW-1185">Reference proteome</keyword>
<proteinExistence type="predicted"/>
<evidence type="ECO:0000313" key="1">
    <source>
        <dbReference type="EMBL" id="WAB80735.1"/>
    </source>
</evidence>
<dbReference type="InterPro" id="IPR012808">
    <property type="entry name" value="CHP02453"/>
</dbReference>
<dbReference type="Proteomes" id="UP001164706">
    <property type="component" value="Chromosome"/>
</dbReference>
<accession>A0A9E8S7Q3</accession>
<evidence type="ECO:0000313" key="2">
    <source>
        <dbReference type="Proteomes" id="UP001164706"/>
    </source>
</evidence>
<organism evidence="1 2">
    <name type="scientific">Microcella daejeonensis</name>
    <dbReference type="NCBI Taxonomy" id="2994971"/>
    <lineage>
        <taxon>Bacteria</taxon>
        <taxon>Bacillati</taxon>
        <taxon>Actinomycetota</taxon>
        <taxon>Actinomycetes</taxon>
        <taxon>Micrococcales</taxon>
        <taxon>Microbacteriaceae</taxon>
        <taxon>Microcella</taxon>
    </lineage>
</organism>
<dbReference type="AlphaFoldDB" id="A0A9E8S7Q3"/>
<dbReference type="RefSeq" id="WP_267780427.1">
    <property type="nucleotide sequence ID" value="NZ_CP113089.1"/>
</dbReference>
<sequence length="215" mass="23611">MSSHNLAPAVAWFERVAADNTREFWQRERSAYRSDVSGPFAALLAEVDRDASAWKVYRPHNDTRFGSDRGPLKTFIGALRVEPDGTGRYLQLDARGLLASSGMPFLAPDQLPRWRAALLDTPGSAFASAVERATAAGGTLKSGYPEPLVRAPRGVDPEHPRIVWLRWKGVEVYGRHAADAPDAAAAIRSTWDAGAEVCRWLAEHVGPSALERPRR</sequence>
<dbReference type="KEGG" id="mdb:OVN18_09170"/>
<dbReference type="Pfam" id="PF09365">
    <property type="entry name" value="DUF2461"/>
    <property type="match status" value="1"/>
</dbReference>
<protein>
    <submittedName>
        <fullName evidence="1">DUF2461 family protein</fullName>
    </submittedName>
</protein>
<dbReference type="EMBL" id="CP113089">
    <property type="protein sequence ID" value="WAB80735.1"/>
    <property type="molecule type" value="Genomic_DNA"/>
</dbReference>
<reference evidence="1" key="1">
    <citation type="submission" date="2022-11" db="EMBL/GenBank/DDBJ databases">
        <title>Description of Microcella daejonensis nov. sp, isolated from riverside soil.</title>
        <authorList>
            <person name="Molina K.M."/>
            <person name="Kim S.B."/>
        </authorList>
    </citation>
    <scope>NUCLEOTIDE SEQUENCE</scope>
    <source>
        <strain evidence="1">MMS21-STM12</strain>
    </source>
</reference>
<gene>
    <name evidence="1" type="ORF">OVN18_09170</name>
</gene>
<name>A0A9E8S7Q3_9MICO</name>